<dbReference type="PANTHER" id="PTHR38887">
    <property type="entry name" value="CHROMOSOME 21, WHOLE GENOME SHOTGUN SEQUENCE"/>
    <property type="match status" value="1"/>
</dbReference>
<gene>
    <name evidence="3" type="ORF">LTR84_006668</name>
</gene>
<sequence length="441" mass="50038">MGNQEREKHDHGTQSPFRNERQQDRPYYDYQQAGGQDVGCVTQERHHYESTVSSGSRPSFNPSQQSWSPYPDDPPAYGAETPASLPHAIERIPTIQPTFREVPLEKLIAIPSATSKRASQFLRAYSPSLASFAISEAEFLQFLDTLNDVCKTSPPLEVLSIVGSIVGLVPLATAQIAGTAVNIAADVGAGALTYGRSEMELRKANKELFVPRGLKVEIAKLDAVARLAGIPILDDSGKFNKKVQLLGSIDEVDLDISTTQRRLDAMQPWIAPLEIHGPRASVTPQNKLSQLNTSLDEKIKMRKEQKMLSKRREVLQDYDDDSKKVQSKVERDTRRAEEDLAKEMEKIQREIDRAELKADRKPEKQQEKIEKLRRKMNEAVDEKDKELAKINRGYDKEVGNLEKDKLKGDKEQKKMREILWLIIRKADKRENTMQDFIVRHL</sequence>
<name>A0AAV9N0S4_9EURO</name>
<dbReference type="GeneID" id="89974839"/>
<evidence type="ECO:0000313" key="4">
    <source>
        <dbReference type="Proteomes" id="UP001358417"/>
    </source>
</evidence>
<feature type="compositionally biased region" description="Polar residues" evidence="2">
    <location>
        <begin position="50"/>
        <end position="68"/>
    </location>
</feature>
<evidence type="ECO:0000256" key="1">
    <source>
        <dbReference type="SAM" id="Coils"/>
    </source>
</evidence>
<dbReference type="Proteomes" id="UP001358417">
    <property type="component" value="Unassembled WGS sequence"/>
</dbReference>
<keyword evidence="1" id="KW-0175">Coiled coil</keyword>
<keyword evidence="4" id="KW-1185">Reference proteome</keyword>
<dbReference type="PANTHER" id="PTHR38887:SF1">
    <property type="entry name" value="RAS MODIFICATION PROTEIN ERF4"/>
    <property type="match status" value="1"/>
</dbReference>
<dbReference type="RefSeq" id="XP_064703115.1">
    <property type="nucleotide sequence ID" value="XM_064850228.1"/>
</dbReference>
<proteinExistence type="predicted"/>
<comment type="caution">
    <text evidence="3">The sequence shown here is derived from an EMBL/GenBank/DDBJ whole genome shotgun (WGS) entry which is preliminary data.</text>
</comment>
<organism evidence="3 4">
    <name type="scientific">Exophiala bonariae</name>
    <dbReference type="NCBI Taxonomy" id="1690606"/>
    <lineage>
        <taxon>Eukaryota</taxon>
        <taxon>Fungi</taxon>
        <taxon>Dikarya</taxon>
        <taxon>Ascomycota</taxon>
        <taxon>Pezizomycotina</taxon>
        <taxon>Eurotiomycetes</taxon>
        <taxon>Chaetothyriomycetidae</taxon>
        <taxon>Chaetothyriales</taxon>
        <taxon>Herpotrichiellaceae</taxon>
        <taxon>Exophiala</taxon>
    </lineage>
</organism>
<protein>
    <submittedName>
        <fullName evidence="3">Uncharacterized protein</fullName>
    </submittedName>
</protein>
<dbReference type="AlphaFoldDB" id="A0AAV9N0S4"/>
<evidence type="ECO:0000313" key="3">
    <source>
        <dbReference type="EMBL" id="KAK5047571.1"/>
    </source>
</evidence>
<feature type="coiled-coil region" evidence="1">
    <location>
        <begin position="330"/>
        <end position="389"/>
    </location>
</feature>
<reference evidence="3 4" key="1">
    <citation type="submission" date="2023-08" db="EMBL/GenBank/DDBJ databases">
        <title>Black Yeasts Isolated from many extreme environments.</title>
        <authorList>
            <person name="Coleine C."/>
            <person name="Stajich J.E."/>
            <person name="Selbmann L."/>
        </authorList>
    </citation>
    <scope>NUCLEOTIDE SEQUENCE [LARGE SCALE GENOMIC DNA]</scope>
    <source>
        <strain evidence="3 4">CCFEE 5792</strain>
    </source>
</reference>
<feature type="region of interest" description="Disordered" evidence="2">
    <location>
        <begin position="1"/>
        <end position="81"/>
    </location>
</feature>
<feature type="compositionally biased region" description="Basic and acidic residues" evidence="2">
    <location>
        <begin position="1"/>
        <end position="27"/>
    </location>
</feature>
<dbReference type="InterPro" id="IPR053221">
    <property type="entry name" value="Burnettramic_acid_biosynth"/>
</dbReference>
<accession>A0AAV9N0S4</accession>
<evidence type="ECO:0000256" key="2">
    <source>
        <dbReference type="SAM" id="MobiDB-lite"/>
    </source>
</evidence>
<dbReference type="EMBL" id="JAVRRD010000025">
    <property type="protein sequence ID" value="KAK5047571.1"/>
    <property type="molecule type" value="Genomic_DNA"/>
</dbReference>